<evidence type="ECO:0000313" key="1">
    <source>
        <dbReference type="EMBL" id="PWA87871.1"/>
    </source>
</evidence>
<sequence length="238" mass="26784">MALSWSGGVEFNKEFSFTNILGSGGLRYPDGPINPKSILLHLRAYVRFVFVVFALIPLLPSPEAAPYFHNIASSFYLEKSDLKALLTPECFYTPQAYLEIVVFTSRKGSQCGVGIKRQQVGTFNLNLGPEWGEGKPVILFSGWIGIVKMKQEAMNFKTELLLRVKLDPGPQYVFQFEDETKLSPQVDKLPPSKARLSQYSLLASAGFEASIYSSLYPWGDHREKYKMEQVKEISAIKI</sequence>
<organism evidence="1 2">
    <name type="scientific">Artemisia annua</name>
    <name type="common">Sweet wormwood</name>
    <dbReference type="NCBI Taxonomy" id="35608"/>
    <lineage>
        <taxon>Eukaryota</taxon>
        <taxon>Viridiplantae</taxon>
        <taxon>Streptophyta</taxon>
        <taxon>Embryophyta</taxon>
        <taxon>Tracheophyta</taxon>
        <taxon>Spermatophyta</taxon>
        <taxon>Magnoliopsida</taxon>
        <taxon>eudicotyledons</taxon>
        <taxon>Gunneridae</taxon>
        <taxon>Pentapetalae</taxon>
        <taxon>asterids</taxon>
        <taxon>campanulids</taxon>
        <taxon>Asterales</taxon>
        <taxon>Asteraceae</taxon>
        <taxon>Asteroideae</taxon>
        <taxon>Anthemideae</taxon>
        <taxon>Artemisiinae</taxon>
        <taxon>Artemisia</taxon>
    </lineage>
</organism>
<dbReference type="EMBL" id="PKPP01000869">
    <property type="protein sequence ID" value="PWA87871.1"/>
    <property type="molecule type" value="Genomic_DNA"/>
</dbReference>
<dbReference type="InterPro" id="IPR010410">
    <property type="entry name" value="DUF1005"/>
</dbReference>
<dbReference type="PANTHER" id="PTHR31317:SF4">
    <property type="entry name" value="OS08G0163500 PROTEIN"/>
    <property type="match status" value="1"/>
</dbReference>
<name>A0A2U1PQ32_ARTAN</name>
<dbReference type="STRING" id="35608.A0A2U1PQ32"/>
<keyword evidence="2" id="KW-1185">Reference proteome</keyword>
<gene>
    <name evidence="1" type="ORF">CTI12_AA122390</name>
</gene>
<dbReference type="Proteomes" id="UP000245207">
    <property type="component" value="Unassembled WGS sequence"/>
</dbReference>
<comment type="caution">
    <text evidence="1">The sequence shown here is derived from an EMBL/GenBank/DDBJ whole genome shotgun (WGS) entry which is preliminary data.</text>
</comment>
<proteinExistence type="predicted"/>
<dbReference type="Pfam" id="PF06219">
    <property type="entry name" value="DUF1005"/>
    <property type="match status" value="1"/>
</dbReference>
<dbReference type="AlphaFoldDB" id="A0A2U1PQ32"/>
<reference evidence="1 2" key="1">
    <citation type="journal article" date="2018" name="Mol. Plant">
        <title>The genome of Artemisia annua provides insight into the evolution of Asteraceae family and artemisinin biosynthesis.</title>
        <authorList>
            <person name="Shen Q."/>
            <person name="Zhang L."/>
            <person name="Liao Z."/>
            <person name="Wang S."/>
            <person name="Yan T."/>
            <person name="Shi P."/>
            <person name="Liu M."/>
            <person name="Fu X."/>
            <person name="Pan Q."/>
            <person name="Wang Y."/>
            <person name="Lv Z."/>
            <person name="Lu X."/>
            <person name="Zhang F."/>
            <person name="Jiang W."/>
            <person name="Ma Y."/>
            <person name="Chen M."/>
            <person name="Hao X."/>
            <person name="Li L."/>
            <person name="Tang Y."/>
            <person name="Lv G."/>
            <person name="Zhou Y."/>
            <person name="Sun X."/>
            <person name="Brodelius P.E."/>
            <person name="Rose J.K.C."/>
            <person name="Tang K."/>
        </authorList>
    </citation>
    <scope>NUCLEOTIDE SEQUENCE [LARGE SCALE GENOMIC DNA]</scope>
    <source>
        <strain evidence="2">cv. Huhao1</strain>
        <tissue evidence="1">Leaf</tissue>
    </source>
</reference>
<evidence type="ECO:0000313" key="2">
    <source>
        <dbReference type="Proteomes" id="UP000245207"/>
    </source>
</evidence>
<dbReference type="OrthoDB" id="1848252at2759"/>
<accession>A0A2U1PQ32</accession>
<protein>
    <submittedName>
        <fullName evidence="1">Uncharacterized protein</fullName>
    </submittedName>
</protein>
<dbReference type="PANTHER" id="PTHR31317">
    <property type="entry name" value="OS08G0163500 PROTEIN"/>
    <property type="match status" value="1"/>
</dbReference>